<evidence type="ECO:0000313" key="4">
    <source>
        <dbReference type="Proteomes" id="UP000182737"/>
    </source>
</evidence>
<evidence type="ECO:0000256" key="1">
    <source>
        <dbReference type="SAM" id="Phobius"/>
    </source>
</evidence>
<dbReference type="RefSeq" id="WP_074931252.1">
    <property type="nucleotide sequence ID" value="NZ_FORI01000004.1"/>
</dbReference>
<proteinExistence type="predicted"/>
<dbReference type="Pfam" id="PF10646">
    <property type="entry name" value="Germane"/>
    <property type="match status" value="1"/>
</dbReference>
<feature type="transmembrane region" description="Helical" evidence="1">
    <location>
        <begin position="15"/>
        <end position="37"/>
    </location>
</feature>
<dbReference type="Proteomes" id="UP000182737">
    <property type="component" value="Unassembled WGS sequence"/>
</dbReference>
<gene>
    <name evidence="3" type="ORF">SAMN04487775_104143</name>
</gene>
<keyword evidence="1" id="KW-0812">Transmembrane</keyword>
<keyword evidence="1" id="KW-0472">Membrane</keyword>
<feature type="domain" description="GerMN" evidence="2">
    <location>
        <begin position="69"/>
        <end position="155"/>
    </location>
</feature>
<accession>A0A1I3K8V1</accession>
<dbReference type="InterPro" id="IPR019606">
    <property type="entry name" value="GerMN"/>
</dbReference>
<evidence type="ECO:0000259" key="2">
    <source>
        <dbReference type="Pfam" id="PF10646"/>
    </source>
</evidence>
<keyword evidence="4" id="KW-1185">Reference proteome</keyword>
<protein>
    <submittedName>
        <fullName evidence="3">Sporulation and spore germination</fullName>
    </submittedName>
</protein>
<evidence type="ECO:0000313" key="3">
    <source>
        <dbReference type="EMBL" id="SFI68913.1"/>
    </source>
</evidence>
<organism evidence="3 4">
    <name type="scientific">Treponema bryantii</name>
    <dbReference type="NCBI Taxonomy" id="163"/>
    <lineage>
        <taxon>Bacteria</taxon>
        <taxon>Pseudomonadati</taxon>
        <taxon>Spirochaetota</taxon>
        <taxon>Spirochaetia</taxon>
        <taxon>Spirochaetales</taxon>
        <taxon>Treponemataceae</taxon>
        <taxon>Treponema</taxon>
    </lineage>
</organism>
<reference evidence="4" key="1">
    <citation type="submission" date="2016-10" db="EMBL/GenBank/DDBJ databases">
        <authorList>
            <person name="Varghese N."/>
            <person name="Submissions S."/>
        </authorList>
    </citation>
    <scope>NUCLEOTIDE SEQUENCE [LARGE SCALE GENOMIC DNA]</scope>
    <source>
        <strain evidence="4">XBD1002</strain>
    </source>
</reference>
<dbReference type="EMBL" id="FORI01000004">
    <property type="protein sequence ID" value="SFI68913.1"/>
    <property type="molecule type" value="Genomic_DNA"/>
</dbReference>
<name>A0A1I3K8V1_9SPIR</name>
<dbReference type="OrthoDB" id="359886at2"/>
<sequence length="159" mass="18128">MTAKATINMLKQKNLAIFITSLVIAGLFVFSLFCYIVSKNTSRRSFIFPSAETGKYIIEYRNLTEKPHQGDINLYIDEILLGSTVERTKMLFTPGTKLLSCFERDHVLYVNLSQDLLQMGDGVIEIREGTELLKKNIMNNFSKIDSIEIFIEGKSAFEK</sequence>
<keyword evidence="1" id="KW-1133">Transmembrane helix</keyword>
<dbReference type="AlphaFoldDB" id="A0A1I3K8V1"/>